<evidence type="ECO:0000259" key="2">
    <source>
        <dbReference type="Pfam" id="PF02746"/>
    </source>
</evidence>
<dbReference type="EMBL" id="BARU01039474">
    <property type="protein sequence ID" value="GAH81504.1"/>
    <property type="molecule type" value="Genomic_DNA"/>
</dbReference>
<dbReference type="Gene3D" id="3.20.20.120">
    <property type="entry name" value="Enolase-like C-terminal domain"/>
    <property type="match status" value="1"/>
</dbReference>
<protein>
    <recommendedName>
        <fullName evidence="2">Mandelate racemase/muconate lactonizing enzyme N-terminal domain-containing protein</fullName>
    </recommendedName>
</protein>
<gene>
    <name evidence="3" type="ORF">S03H2_61180</name>
</gene>
<accession>X1JTB8</accession>
<name>X1JTB8_9ZZZZ</name>
<feature type="non-terminal residue" evidence="3">
    <location>
        <position position="182"/>
    </location>
</feature>
<organism evidence="3">
    <name type="scientific">marine sediment metagenome</name>
    <dbReference type="NCBI Taxonomy" id="412755"/>
    <lineage>
        <taxon>unclassified sequences</taxon>
        <taxon>metagenomes</taxon>
        <taxon>ecological metagenomes</taxon>
    </lineage>
</organism>
<dbReference type="InterPro" id="IPR013341">
    <property type="entry name" value="Mandelate_racemase_N_dom"/>
</dbReference>
<proteinExistence type="predicted"/>
<dbReference type="PANTHER" id="PTHR48080">
    <property type="entry name" value="D-GALACTONATE DEHYDRATASE-RELATED"/>
    <property type="match status" value="1"/>
</dbReference>
<sequence>MKITKISTFIVHSNKDNWVILKMYTDEGITGVGESSVEGKEHTIREAIRELGNYLIGKDPFNTEKHWYKMFRDGYWGAGAILTGALSAVDGAMWDIKGKALNVPVYELLGGKVNKKIRLYANRWFFGAKDSDQLTKKAKETVEKGYTALKWDPFGKAEQNISLVQLKKAIKEVKAVKKAVGD</sequence>
<evidence type="ECO:0000256" key="1">
    <source>
        <dbReference type="ARBA" id="ARBA00023239"/>
    </source>
</evidence>
<dbReference type="SUPFAM" id="SSF51604">
    <property type="entry name" value="Enolase C-terminal domain-like"/>
    <property type="match status" value="1"/>
</dbReference>
<dbReference type="AlphaFoldDB" id="X1JTB8"/>
<dbReference type="SUPFAM" id="SSF54826">
    <property type="entry name" value="Enolase N-terminal domain-like"/>
    <property type="match status" value="1"/>
</dbReference>
<feature type="domain" description="Mandelate racemase/muconate lactonizing enzyme N-terminal" evidence="2">
    <location>
        <begin position="14"/>
        <end position="110"/>
    </location>
</feature>
<dbReference type="PANTHER" id="PTHR48080:SF2">
    <property type="entry name" value="D-GALACTONATE DEHYDRATASE"/>
    <property type="match status" value="1"/>
</dbReference>
<dbReference type="Gene3D" id="3.30.390.10">
    <property type="entry name" value="Enolase-like, N-terminal domain"/>
    <property type="match status" value="1"/>
</dbReference>
<reference evidence="3" key="1">
    <citation type="journal article" date="2014" name="Front. Microbiol.">
        <title>High frequency of phylogenetically diverse reductive dehalogenase-homologous genes in deep subseafloor sedimentary metagenomes.</title>
        <authorList>
            <person name="Kawai M."/>
            <person name="Futagami T."/>
            <person name="Toyoda A."/>
            <person name="Takaki Y."/>
            <person name="Nishi S."/>
            <person name="Hori S."/>
            <person name="Arai W."/>
            <person name="Tsubouchi T."/>
            <person name="Morono Y."/>
            <person name="Uchiyama I."/>
            <person name="Ito T."/>
            <person name="Fujiyama A."/>
            <person name="Inagaki F."/>
            <person name="Takami H."/>
        </authorList>
    </citation>
    <scope>NUCLEOTIDE SEQUENCE</scope>
    <source>
        <strain evidence="3">Expedition CK06-06</strain>
    </source>
</reference>
<dbReference type="GO" id="GO:0016829">
    <property type="term" value="F:lyase activity"/>
    <property type="evidence" value="ECO:0007669"/>
    <property type="project" value="UniProtKB-KW"/>
</dbReference>
<keyword evidence="1" id="KW-0456">Lyase</keyword>
<dbReference type="Pfam" id="PF02746">
    <property type="entry name" value="MR_MLE_N"/>
    <property type="match status" value="1"/>
</dbReference>
<dbReference type="InterPro" id="IPR036849">
    <property type="entry name" value="Enolase-like_C_sf"/>
</dbReference>
<comment type="caution">
    <text evidence="3">The sequence shown here is derived from an EMBL/GenBank/DDBJ whole genome shotgun (WGS) entry which is preliminary data.</text>
</comment>
<evidence type="ECO:0000313" key="3">
    <source>
        <dbReference type="EMBL" id="GAH81504.1"/>
    </source>
</evidence>
<dbReference type="InterPro" id="IPR029017">
    <property type="entry name" value="Enolase-like_N"/>
</dbReference>
<dbReference type="InterPro" id="IPR034593">
    <property type="entry name" value="DgoD-like"/>
</dbReference>